<dbReference type="PANTHER" id="PTHR10250:SF26">
    <property type="entry name" value="GLUTATHIONE S-TRANSFERASE 3, MITOCHONDRIAL"/>
    <property type="match status" value="1"/>
</dbReference>
<evidence type="ECO:0000313" key="6">
    <source>
        <dbReference type="EMBL" id="KAG9232042.1"/>
    </source>
</evidence>
<dbReference type="PANTHER" id="PTHR10250">
    <property type="entry name" value="MICROSOMAL GLUTATHIONE S-TRANSFERASE"/>
    <property type="match status" value="1"/>
</dbReference>
<keyword evidence="7" id="KW-1185">Reference proteome</keyword>
<accession>A0A9P7YEK8</accession>
<dbReference type="Pfam" id="PF01124">
    <property type="entry name" value="MAPEG"/>
    <property type="match status" value="1"/>
</dbReference>
<keyword evidence="3 5" id="KW-1133">Transmembrane helix</keyword>
<feature type="transmembrane region" description="Helical" evidence="5">
    <location>
        <begin position="85"/>
        <end position="105"/>
    </location>
</feature>
<evidence type="ECO:0000256" key="4">
    <source>
        <dbReference type="ARBA" id="ARBA00023136"/>
    </source>
</evidence>
<name>A0A9P7YEK8_9HELO</name>
<dbReference type="GO" id="GO:0005783">
    <property type="term" value="C:endoplasmic reticulum"/>
    <property type="evidence" value="ECO:0007669"/>
    <property type="project" value="TreeGrafter"/>
</dbReference>
<dbReference type="OrthoDB" id="410651at2759"/>
<gene>
    <name evidence="6" type="ORF">BJ875DRAFT_381630</name>
</gene>
<dbReference type="GO" id="GO:0005635">
    <property type="term" value="C:nuclear envelope"/>
    <property type="evidence" value="ECO:0007669"/>
    <property type="project" value="TreeGrafter"/>
</dbReference>
<keyword evidence="2 5" id="KW-0812">Transmembrane</keyword>
<dbReference type="AlphaFoldDB" id="A0A9P7YEK8"/>
<feature type="transmembrane region" description="Helical" evidence="5">
    <location>
        <begin position="125"/>
        <end position="145"/>
    </location>
</feature>
<dbReference type="InterPro" id="IPR001129">
    <property type="entry name" value="Membr-assoc_MAPEG"/>
</dbReference>
<evidence type="ECO:0000256" key="1">
    <source>
        <dbReference type="ARBA" id="ARBA00004141"/>
    </source>
</evidence>
<dbReference type="GO" id="GO:0016020">
    <property type="term" value="C:membrane"/>
    <property type="evidence" value="ECO:0007669"/>
    <property type="project" value="UniProtKB-SubCell"/>
</dbReference>
<dbReference type="SUPFAM" id="SSF161084">
    <property type="entry name" value="MAPEG domain-like"/>
    <property type="match status" value="1"/>
</dbReference>
<reference evidence="6" key="1">
    <citation type="journal article" date="2021" name="IMA Fungus">
        <title>Genomic characterization of three marine fungi, including Emericellopsis atlantica sp. nov. with signatures of a generalist lifestyle and marine biomass degradation.</title>
        <authorList>
            <person name="Hagestad O.C."/>
            <person name="Hou L."/>
            <person name="Andersen J.H."/>
            <person name="Hansen E.H."/>
            <person name="Altermark B."/>
            <person name="Li C."/>
            <person name="Kuhnert E."/>
            <person name="Cox R.J."/>
            <person name="Crous P.W."/>
            <person name="Spatafora J.W."/>
            <person name="Lail K."/>
            <person name="Amirebrahimi M."/>
            <person name="Lipzen A."/>
            <person name="Pangilinan J."/>
            <person name="Andreopoulos W."/>
            <person name="Hayes R.D."/>
            <person name="Ng V."/>
            <person name="Grigoriev I.V."/>
            <person name="Jackson S.A."/>
            <person name="Sutton T.D.S."/>
            <person name="Dobson A.D.W."/>
            <person name="Rama T."/>
        </authorList>
    </citation>
    <scope>NUCLEOTIDE SEQUENCE</scope>
    <source>
        <strain evidence="6">TRa018bII</strain>
    </source>
</reference>
<evidence type="ECO:0000256" key="3">
    <source>
        <dbReference type="ARBA" id="ARBA00022989"/>
    </source>
</evidence>
<dbReference type="GO" id="GO:0004364">
    <property type="term" value="F:glutathione transferase activity"/>
    <property type="evidence" value="ECO:0007669"/>
    <property type="project" value="TreeGrafter"/>
</dbReference>
<comment type="caution">
    <text evidence="6">The sequence shown here is derived from an EMBL/GenBank/DDBJ whole genome shotgun (WGS) entry which is preliminary data.</text>
</comment>
<proteinExistence type="predicted"/>
<comment type="subcellular location">
    <subcellularLocation>
        <location evidence="1">Membrane</location>
        <topology evidence="1">Multi-pass membrane protein</topology>
    </subcellularLocation>
</comment>
<dbReference type="EMBL" id="MU251568">
    <property type="protein sequence ID" value="KAG9232042.1"/>
    <property type="molecule type" value="Genomic_DNA"/>
</dbReference>
<dbReference type="Gene3D" id="1.20.120.550">
    <property type="entry name" value="Membrane associated eicosanoid/glutathione metabolism-like domain"/>
    <property type="match status" value="1"/>
</dbReference>
<dbReference type="Proteomes" id="UP000824998">
    <property type="component" value="Unassembled WGS sequence"/>
</dbReference>
<dbReference type="InterPro" id="IPR023352">
    <property type="entry name" value="MAPEG-like_dom_sf"/>
</dbReference>
<sequence length="147" mass="16029">MTTITIDPNYGYVILAATSTFIMNFVHIANTGEFRKAAKVNYPAAYAPESRTDDAAHRFNCAQRSHANFVENQASMLGALMVAGVRFPLTAAAMGLAWSASRYLYMTGYNKGGEGGKGRYRGISFWLFQLGLMGLAGYSGVAMVMDW</sequence>
<dbReference type="InterPro" id="IPR050997">
    <property type="entry name" value="MAPEG"/>
</dbReference>
<evidence type="ECO:0008006" key="8">
    <source>
        <dbReference type="Google" id="ProtNLM"/>
    </source>
</evidence>
<evidence type="ECO:0000256" key="5">
    <source>
        <dbReference type="SAM" id="Phobius"/>
    </source>
</evidence>
<evidence type="ECO:0000256" key="2">
    <source>
        <dbReference type="ARBA" id="ARBA00022692"/>
    </source>
</evidence>
<organism evidence="6 7">
    <name type="scientific">Amylocarpus encephaloides</name>
    <dbReference type="NCBI Taxonomy" id="45428"/>
    <lineage>
        <taxon>Eukaryota</taxon>
        <taxon>Fungi</taxon>
        <taxon>Dikarya</taxon>
        <taxon>Ascomycota</taxon>
        <taxon>Pezizomycotina</taxon>
        <taxon>Leotiomycetes</taxon>
        <taxon>Helotiales</taxon>
        <taxon>Helotiales incertae sedis</taxon>
        <taxon>Amylocarpus</taxon>
    </lineage>
</organism>
<evidence type="ECO:0000313" key="7">
    <source>
        <dbReference type="Proteomes" id="UP000824998"/>
    </source>
</evidence>
<keyword evidence="4 5" id="KW-0472">Membrane</keyword>
<dbReference type="GO" id="GO:0004602">
    <property type="term" value="F:glutathione peroxidase activity"/>
    <property type="evidence" value="ECO:0007669"/>
    <property type="project" value="TreeGrafter"/>
</dbReference>
<protein>
    <recommendedName>
        <fullName evidence="8">Glutathione S-transferase</fullName>
    </recommendedName>
</protein>
<feature type="transmembrane region" description="Helical" evidence="5">
    <location>
        <begin position="12"/>
        <end position="29"/>
    </location>
</feature>